<dbReference type="Proteomes" id="UP000192016">
    <property type="component" value="Chromosome"/>
</dbReference>
<proteinExistence type="predicted"/>
<evidence type="ECO:0000313" key="3">
    <source>
        <dbReference type="Proteomes" id="UP000192016"/>
    </source>
</evidence>
<keyword evidence="1" id="KW-0472">Membrane</keyword>
<evidence type="ECO:0000256" key="1">
    <source>
        <dbReference type="SAM" id="Phobius"/>
    </source>
</evidence>
<protein>
    <submittedName>
        <fullName evidence="2">YcxB family protein</fullName>
    </submittedName>
</protein>
<dbReference type="EMBL" id="CP015907">
    <property type="protein sequence ID" value="WOW93227.1"/>
    <property type="molecule type" value="Genomic_DNA"/>
</dbReference>
<accession>A0AAJ6N244</accession>
<dbReference type="AlphaFoldDB" id="A0AAJ6N244"/>
<evidence type="ECO:0000313" key="2">
    <source>
        <dbReference type="EMBL" id="WOW93227.1"/>
    </source>
</evidence>
<reference evidence="2 3" key="1">
    <citation type="journal article" date="2017" name="BMC Genomics">
        <title>Comparative and functional genomics of the Lactococcus lactis taxon; insights into evolution and niche adaptation.</title>
        <authorList>
            <person name="Kelleher P."/>
            <person name="Bottacini F."/>
            <person name="Mahony J."/>
            <person name="Kilcawley K.N."/>
            <person name="van Sinderen D."/>
        </authorList>
    </citation>
    <scope>NUCLEOTIDE SEQUENCE [LARGE SCALE GENOMIC DNA]</scope>
    <source>
        <strain evidence="2 3">UC109</strain>
    </source>
</reference>
<feature type="transmembrane region" description="Helical" evidence="1">
    <location>
        <begin position="48"/>
        <end position="66"/>
    </location>
</feature>
<name>A0AAJ6N244_LACLC</name>
<feature type="transmembrane region" description="Helical" evidence="1">
    <location>
        <begin position="25"/>
        <end position="42"/>
    </location>
</feature>
<organism evidence="2 3">
    <name type="scientific">Lactococcus lactis subsp. cremoris</name>
    <name type="common">Streptococcus cremoris</name>
    <dbReference type="NCBI Taxonomy" id="1359"/>
    <lineage>
        <taxon>Bacteria</taxon>
        <taxon>Bacillati</taxon>
        <taxon>Bacillota</taxon>
        <taxon>Bacilli</taxon>
        <taxon>Lactobacillales</taxon>
        <taxon>Streptococcaceae</taxon>
        <taxon>Lactococcus</taxon>
    </lineage>
</organism>
<gene>
    <name evidence="2" type="ORF">LLUC109_0470</name>
</gene>
<sequence length="152" mass="18333">MKNYEIQTLWDINSKNLYEICDEKYFFASIVVFVILEIYAIYSQSIVGLVFGIAAPLIFYWAYYWWLVRLYKSNKGVQGFQEFIIDEEYIYQKSNISEATFDKSYIHKIGYHKDIIIIYISKGQGFFLHRTWLENGTFEEFATFLKEYYDKK</sequence>
<keyword evidence="1" id="KW-0812">Transmembrane</keyword>
<keyword evidence="1" id="KW-1133">Transmembrane helix</keyword>
<dbReference type="RefSeq" id="WP_015082088.1">
    <property type="nucleotide sequence ID" value="NZ_CP015894.2"/>
</dbReference>